<gene>
    <name evidence="1" type="ORF">ASPCAL10121</name>
</gene>
<name>A0A0U5CBT1_ASPCI</name>
<evidence type="ECO:0000313" key="2">
    <source>
        <dbReference type="Proteomes" id="UP000054771"/>
    </source>
</evidence>
<keyword evidence="2" id="KW-1185">Reference proteome</keyword>
<dbReference type="AlphaFoldDB" id="A0A0U5CBT1"/>
<dbReference type="OrthoDB" id="4358442at2759"/>
<evidence type="ECO:0000313" key="1">
    <source>
        <dbReference type="EMBL" id="CEL06954.1"/>
    </source>
</evidence>
<proteinExistence type="predicted"/>
<accession>A0A0U5CBT1</accession>
<protein>
    <submittedName>
        <fullName evidence="1">Uncharacterized protein</fullName>
    </submittedName>
</protein>
<dbReference type="EMBL" id="CDMC01000008">
    <property type="protein sequence ID" value="CEL06954.1"/>
    <property type="molecule type" value="Genomic_DNA"/>
</dbReference>
<reference evidence="2" key="1">
    <citation type="journal article" date="2016" name="Genome Announc.">
        <title>Draft genome sequences of fungus Aspergillus calidoustus.</title>
        <authorList>
            <person name="Horn F."/>
            <person name="Linde J."/>
            <person name="Mattern D.J."/>
            <person name="Walther G."/>
            <person name="Guthke R."/>
            <person name="Scherlach K."/>
            <person name="Martin K."/>
            <person name="Brakhage A.A."/>
            <person name="Petzke L."/>
            <person name="Valiante V."/>
        </authorList>
    </citation>
    <scope>NUCLEOTIDE SEQUENCE [LARGE SCALE GENOMIC DNA]</scope>
    <source>
        <strain evidence="2">SF006504</strain>
    </source>
</reference>
<dbReference type="Proteomes" id="UP000054771">
    <property type="component" value="Unassembled WGS sequence"/>
</dbReference>
<organism evidence="1 2">
    <name type="scientific">Aspergillus calidoustus</name>
    <dbReference type="NCBI Taxonomy" id="454130"/>
    <lineage>
        <taxon>Eukaryota</taxon>
        <taxon>Fungi</taxon>
        <taxon>Dikarya</taxon>
        <taxon>Ascomycota</taxon>
        <taxon>Pezizomycotina</taxon>
        <taxon>Eurotiomycetes</taxon>
        <taxon>Eurotiomycetidae</taxon>
        <taxon>Eurotiales</taxon>
        <taxon>Aspergillaceae</taxon>
        <taxon>Aspergillus</taxon>
        <taxon>Aspergillus subgen. Nidulantes</taxon>
    </lineage>
</organism>
<sequence>MPVYSLIIHTNTSRYTRVPGCGILITPDQETADLLYRYLQTHPKGENFTELTKLERPSKQVWQMRSNGDSIYARVEKINHPDIAMDDDNRFACLPGNIYVYGTGEFPSIPLIPHDSSPAPLNRGEFLIRRYGFPDFYWSYRDFDSRIVICDRPTVFRIELVDSKIGTETVGTPILIASDKVYITAITATGEHKVSYTVLDDDLWCRGDLKASEARTAASVFRFGAFHRGFTSSGGYVKYCQGKDLAAEEWELVV</sequence>